<evidence type="ECO:0000313" key="3">
    <source>
        <dbReference type="Proteomes" id="UP000050761"/>
    </source>
</evidence>
<dbReference type="InterPro" id="IPR053164">
    <property type="entry name" value="IS1016-like_transposase"/>
</dbReference>
<accession>A0A3P8A9E8</accession>
<name>A0A3P8A9E8_HELPZ</name>
<dbReference type="EMBL" id="UZAH01027607">
    <property type="protein sequence ID" value="VDO93287.1"/>
    <property type="molecule type" value="Genomic_DNA"/>
</dbReference>
<dbReference type="InterPro" id="IPR024445">
    <property type="entry name" value="Tnp_ISXO2-like"/>
</dbReference>
<evidence type="ECO:0000313" key="2">
    <source>
        <dbReference type="EMBL" id="VDO93287.1"/>
    </source>
</evidence>
<dbReference type="WBParaSite" id="HPBE_0001270801-mRNA-1">
    <property type="protein sequence ID" value="HPBE_0001270801-mRNA-1"/>
    <property type="gene ID" value="HPBE_0001270801"/>
</dbReference>
<evidence type="ECO:0000313" key="4">
    <source>
        <dbReference type="WBParaSite" id="HPBE_0001270801-mRNA-1"/>
    </source>
</evidence>
<dbReference type="AlphaFoldDB" id="A0A3P8A9E8"/>
<dbReference type="Proteomes" id="UP000050761">
    <property type="component" value="Unassembled WGS sequence"/>
</dbReference>
<dbReference type="PANTHER" id="PTHR47163">
    <property type="entry name" value="DDE_TNP_IS1595 DOMAIN-CONTAINING PROTEIN"/>
    <property type="match status" value="1"/>
</dbReference>
<gene>
    <name evidence="2" type="ORF">HPBE_LOCUS12709</name>
</gene>
<dbReference type="Pfam" id="PF12762">
    <property type="entry name" value="DDE_Tnp_IS1595"/>
    <property type="match status" value="1"/>
</dbReference>
<sequence>MIWHIATAAADEVTLQGIIAAAAALLPTFLSRQGTAQIVLVRAQFPEKGLSGNDIKLKFECNRKRCRLKGTVKIGYLKGTFFEELKGCRKNVFLASILFVHDLGTVEDRARHCGVCKTTIVQWDQWFRDVIVESFLEEQQPRRIGGPGKVVQIDEPYVVKRKYNRGRSVRDSWRVGGIENDSRKVFVEITGTRDAATLEAIISRHVIPGTTIHTDCWKGYSNLENLGYIHKTVNHRKTSLIRLREHTHKENTWSHIKRYIKKKNGLKGAFWDDHFLEAVWKWQHNTEPKLFLLWQSIAEKYPISH</sequence>
<organism evidence="2">
    <name type="scientific">Heligmosomoides polygyrus</name>
    <name type="common">Parasitic roundworm</name>
    <dbReference type="NCBI Taxonomy" id="6339"/>
    <lineage>
        <taxon>Eukaryota</taxon>
        <taxon>Metazoa</taxon>
        <taxon>Ecdysozoa</taxon>
        <taxon>Nematoda</taxon>
        <taxon>Chromadorea</taxon>
        <taxon>Rhabditida</taxon>
        <taxon>Rhabditina</taxon>
        <taxon>Rhabditomorpha</taxon>
        <taxon>Strongyloidea</taxon>
        <taxon>Heligmosomidae</taxon>
        <taxon>Heligmosomoides</taxon>
    </lineage>
</organism>
<feature type="domain" description="ISXO2-like transposase" evidence="1">
    <location>
        <begin position="143"/>
        <end position="285"/>
    </location>
</feature>
<proteinExistence type="predicted"/>
<dbReference type="OrthoDB" id="5805277at2759"/>
<dbReference type="PANTHER" id="PTHR47163:SF3">
    <property type="entry name" value="PROTEIN CBG18017"/>
    <property type="match status" value="1"/>
</dbReference>
<evidence type="ECO:0000259" key="1">
    <source>
        <dbReference type="SMART" id="SM01126"/>
    </source>
</evidence>
<reference evidence="2 3" key="1">
    <citation type="submission" date="2018-11" db="EMBL/GenBank/DDBJ databases">
        <authorList>
            <consortium name="Pathogen Informatics"/>
        </authorList>
    </citation>
    <scope>NUCLEOTIDE SEQUENCE [LARGE SCALE GENOMIC DNA]</scope>
</reference>
<dbReference type="SMART" id="SM01126">
    <property type="entry name" value="DDE_Tnp_IS1595"/>
    <property type="match status" value="1"/>
</dbReference>
<keyword evidence="3" id="KW-1185">Reference proteome</keyword>
<reference evidence="4" key="2">
    <citation type="submission" date="2019-09" db="UniProtKB">
        <authorList>
            <consortium name="WormBaseParasite"/>
        </authorList>
    </citation>
    <scope>IDENTIFICATION</scope>
</reference>
<protein>
    <submittedName>
        <fullName evidence="4">DDE_Tnp_IS1595 domain-containing protein</fullName>
    </submittedName>
</protein>